<feature type="non-terminal residue" evidence="1">
    <location>
        <position position="1"/>
    </location>
</feature>
<dbReference type="EMBL" id="CACRXK020008878">
    <property type="protein sequence ID" value="CAB4015871.1"/>
    <property type="molecule type" value="Genomic_DNA"/>
</dbReference>
<protein>
    <submittedName>
        <fullName evidence="1">Diphthine methyl ester synthase</fullName>
    </submittedName>
</protein>
<name>A0A6S7JGD6_PARCT</name>
<dbReference type="GO" id="GO:0017183">
    <property type="term" value="P:protein histidyl modification to diphthamide"/>
    <property type="evidence" value="ECO:0007669"/>
    <property type="project" value="InterPro"/>
</dbReference>
<gene>
    <name evidence="1" type="ORF">PACLA_8A048668</name>
</gene>
<dbReference type="GO" id="GO:0008168">
    <property type="term" value="F:methyltransferase activity"/>
    <property type="evidence" value="ECO:0007669"/>
    <property type="project" value="InterPro"/>
</dbReference>
<dbReference type="InterPro" id="IPR014776">
    <property type="entry name" value="4pyrrole_Mease_sub2"/>
</dbReference>
<dbReference type="InterPro" id="IPR035996">
    <property type="entry name" value="4pyrrol_Methylase_sf"/>
</dbReference>
<reference evidence="1" key="1">
    <citation type="submission" date="2020-04" db="EMBL/GenBank/DDBJ databases">
        <authorList>
            <person name="Alioto T."/>
            <person name="Alioto T."/>
            <person name="Gomez Garrido J."/>
        </authorList>
    </citation>
    <scope>NUCLEOTIDE SEQUENCE</scope>
    <source>
        <strain evidence="1">A484AB</strain>
    </source>
</reference>
<dbReference type="Gene3D" id="3.30.950.10">
    <property type="entry name" value="Methyltransferase, Cobalt-precorrin-4 Transmethylase, Domain 2"/>
    <property type="match status" value="2"/>
</dbReference>
<dbReference type="AlphaFoldDB" id="A0A6S7JGD6"/>
<evidence type="ECO:0000313" key="2">
    <source>
        <dbReference type="Proteomes" id="UP001152795"/>
    </source>
</evidence>
<accession>A0A6S7JGD6</accession>
<evidence type="ECO:0000313" key="1">
    <source>
        <dbReference type="EMBL" id="CAB4015871.1"/>
    </source>
</evidence>
<dbReference type="SUPFAM" id="SSF53790">
    <property type="entry name" value="Tetrapyrrole methylase"/>
    <property type="match status" value="2"/>
</dbReference>
<comment type="caution">
    <text evidence="1">The sequence shown here is derived from an EMBL/GenBank/DDBJ whole genome shotgun (WGS) entry which is preliminary data.</text>
</comment>
<dbReference type="InterPro" id="IPR004551">
    <property type="entry name" value="Dphthn_synthase"/>
</dbReference>
<dbReference type="Proteomes" id="UP001152795">
    <property type="component" value="Unassembled WGS sequence"/>
</dbReference>
<proteinExistence type="predicted"/>
<organism evidence="1 2">
    <name type="scientific">Paramuricea clavata</name>
    <name type="common">Red gorgonian</name>
    <name type="synonym">Violescent sea-whip</name>
    <dbReference type="NCBI Taxonomy" id="317549"/>
    <lineage>
        <taxon>Eukaryota</taxon>
        <taxon>Metazoa</taxon>
        <taxon>Cnidaria</taxon>
        <taxon>Anthozoa</taxon>
        <taxon>Octocorallia</taxon>
        <taxon>Malacalcyonacea</taxon>
        <taxon>Plexauridae</taxon>
        <taxon>Paramuricea</taxon>
    </lineage>
</organism>
<keyword evidence="2" id="KW-1185">Reference proteome</keyword>
<dbReference type="PANTHER" id="PTHR10882:SF0">
    <property type="entry name" value="DIPHTHINE METHYL ESTER SYNTHASE"/>
    <property type="match status" value="1"/>
</dbReference>
<dbReference type="OrthoDB" id="2516at2759"/>
<sequence length="277" mass="31769">MTVRQAADQLLEILRNREFTKQPCYEENTLCVGLSRVGCHDQKIVCTTLKEMKDADIGEPLHSLVIPGKLHFLEIEMLKLIHQIICVDARLCSLKPLKVVERNENFFLPNVNNTSFGLWSIIVCDRRSFNDKILVGQMMKTIFYERAQRFEEQKRIKMAPPVAPEFLKRNEPTHIFQACPFGVCMQATTHTDLVLRARKQGIAYTVIHNASIINAVGCCGLQLYNFGETVSIVFWEESWKPDSFYDKIALNLRNGLHTLCLLDNTMENRAISLFESS</sequence>
<dbReference type="PANTHER" id="PTHR10882">
    <property type="entry name" value="DIPHTHINE SYNTHASE"/>
    <property type="match status" value="1"/>
</dbReference>